<keyword evidence="3" id="KW-0812">Transmembrane</keyword>
<dbReference type="Gene3D" id="3.30.70.1820">
    <property type="entry name" value="L1 transposable element, RRM domain"/>
    <property type="match status" value="1"/>
</dbReference>
<feature type="region of interest" description="Disordered" evidence="2">
    <location>
        <begin position="1"/>
        <end position="58"/>
    </location>
</feature>
<dbReference type="AlphaFoldDB" id="A0A803JHA1"/>
<evidence type="ECO:0000256" key="3">
    <source>
        <dbReference type="SAM" id="Phobius"/>
    </source>
</evidence>
<organism evidence="4">
    <name type="scientific">Xenopus tropicalis</name>
    <name type="common">Western clawed frog</name>
    <name type="synonym">Silurana tropicalis</name>
    <dbReference type="NCBI Taxonomy" id="8364"/>
    <lineage>
        <taxon>Eukaryota</taxon>
        <taxon>Metazoa</taxon>
        <taxon>Chordata</taxon>
        <taxon>Craniata</taxon>
        <taxon>Vertebrata</taxon>
        <taxon>Euteleostomi</taxon>
        <taxon>Amphibia</taxon>
        <taxon>Batrachia</taxon>
        <taxon>Anura</taxon>
        <taxon>Pipoidea</taxon>
        <taxon>Pipidae</taxon>
        <taxon>Xenopodinae</taxon>
        <taxon>Xenopus</taxon>
        <taxon>Silurana</taxon>
    </lineage>
</organism>
<sequence length="298" mass="33679">MGKNTHKLRSEAASRLEQYAHSNRQEAVSPSPPSPSVSPPLPVAPEKAQTDPPSAPTSADLMSAILQCQTSLTSTFTSKIEELKIDLSLIKQDMQNIRERTGALEERVGGVEDRTANLPQQLNEVKLQLQTVMDRIDDLENRQRRSNIRVLGLPERAEGAQPEPFAEKWLTELLGQDVFSSQFVVERAHRVPLRPLPPGAPPRKKRSSYMGVKRKLRDLGLEYAMLYPAKLKVMEGGRAHFFERPEQALEWLEQRPHNPQSPQREQLGGGYRVGGMMLGCIYYVLCFLSLSPFFHFPW</sequence>
<dbReference type="InterPro" id="IPR004244">
    <property type="entry name" value="Transposase_22"/>
</dbReference>
<keyword evidence="3" id="KW-0472">Membrane</keyword>
<dbReference type="SUPFAM" id="SSF57997">
    <property type="entry name" value="Tropomyosin"/>
    <property type="match status" value="1"/>
</dbReference>
<name>A0A803JHA1_XENTR</name>
<reference evidence="4" key="1">
    <citation type="journal article" date="2010" name="Science">
        <title>The genome of the Western clawed frog Xenopus tropicalis.</title>
        <authorList>
            <person name="Hellsten U."/>
            <person name="Harland R.M."/>
            <person name="Gilchrist M.J."/>
            <person name="Hendrix D."/>
            <person name="Jurka J."/>
            <person name="Kapitonov V."/>
            <person name="Ovcharenko I."/>
            <person name="Putnam N.H."/>
            <person name="Shu S."/>
            <person name="Taher L."/>
            <person name="Blitz I.L."/>
            <person name="Blumberg B."/>
            <person name="Dichmann D.S."/>
            <person name="Dubchak I."/>
            <person name="Amaya E."/>
            <person name="Detter J.C."/>
            <person name="Fletcher R."/>
            <person name="Gerhard D.S."/>
            <person name="Goodstein D."/>
            <person name="Graves T."/>
            <person name="Grigoriev I.V."/>
            <person name="Grimwood J."/>
            <person name="Kawashima T."/>
            <person name="Lindquist E."/>
            <person name="Lucas S.M."/>
            <person name="Mead P.E."/>
            <person name="Mitros T."/>
            <person name="Ogino H."/>
            <person name="Ohta Y."/>
            <person name="Poliakov A.V."/>
            <person name="Pollet N."/>
            <person name="Robert J."/>
            <person name="Salamov A."/>
            <person name="Sater A.K."/>
            <person name="Schmutz J."/>
            <person name="Terry A."/>
            <person name="Vize P.D."/>
            <person name="Warren W.C."/>
            <person name="Wells D."/>
            <person name="Wills A."/>
            <person name="Wilson R.K."/>
            <person name="Zimmerman L.B."/>
            <person name="Zorn A.M."/>
            <person name="Grainger R."/>
            <person name="Grammer T."/>
            <person name="Khokha M.K."/>
            <person name="Richardson P.M."/>
            <person name="Rokhsar D.S."/>
        </authorList>
    </citation>
    <scope>NUCLEOTIDE SEQUENCE [LARGE SCALE GENOMIC DNA]</scope>
    <source>
        <strain evidence="4">Nigerian</strain>
    </source>
</reference>
<protein>
    <recommendedName>
        <fullName evidence="5">L1 transposable element RRM domain-containing protein</fullName>
    </recommendedName>
</protein>
<evidence type="ECO:0000256" key="2">
    <source>
        <dbReference type="SAM" id="MobiDB-lite"/>
    </source>
</evidence>
<feature type="coiled-coil region" evidence="1">
    <location>
        <begin position="80"/>
        <end position="142"/>
    </location>
</feature>
<evidence type="ECO:0000313" key="4">
    <source>
        <dbReference type="Ensembl" id="ENSXETP00000107288"/>
    </source>
</evidence>
<evidence type="ECO:0008006" key="5">
    <source>
        <dbReference type="Google" id="ProtNLM"/>
    </source>
</evidence>
<dbReference type="PANTHER" id="PTHR11505">
    <property type="entry name" value="L1 TRANSPOSABLE ELEMENT-RELATED"/>
    <property type="match status" value="1"/>
</dbReference>
<reference evidence="4" key="2">
    <citation type="submission" date="2021-03" db="UniProtKB">
        <authorList>
            <consortium name="Ensembl"/>
        </authorList>
    </citation>
    <scope>IDENTIFICATION</scope>
</reference>
<dbReference type="Ensembl" id="ENSXETT00000113229">
    <property type="protein sequence ID" value="ENSXETP00000107288"/>
    <property type="gene ID" value="ENSXETG00000041857"/>
</dbReference>
<dbReference type="GeneTree" id="ENSGT01070000257169"/>
<keyword evidence="3" id="KW-1133">Transmembrane helix</keyword>
<feature type="transmembrane region" description="Helical" evidence="3">
    <location>
        <begin position="273"/>
        <end position="294"/>
    </location>
</feature>
<dbReference type="InParanoid" id="A0A803JHA1"/>
<feature type="compositionally biased region" description="Pro residues" evidence="2">
    <location>
        <begin position="30"/>
        <end position="43"/>
    </location>
</feature>
<accession>A0A803JHA1</accession>
<dbReference type="Gene3D" id="6.10.280.220">
    <property type="match status" value="1"/>
</dbReference>
<proteinExistence type="predicted"/>
<keyword evidence="1" id="KW-0175">Coiled coil</keyword>
<evidence type="ECO:0000256" key="1">
    <source>
        <dbReference type="SAM" id="Coils"/>
    </source>
</evidence>